<accession>A0A016T3K0</accession>
<feature type="transmembrane region" description="Helical" evidence="1">
    <location>
        <begin position="80"/>
        <end position="101"/>
    </location>
</feature>
<dbReference type="OrthoDB" id="5892201at2759"/>
<keyword evidence="1" id="KW-0472">Membrane</keyword>
<evidence type="ECO:0000313" key="2">
    <source>
        <dbReference type="EMBL" id="EYB97159.1"/>
    </source>
</evidence>
<gene>
    <name evidence="2" type="primary">Acey_s0143.g2422</name>
    <name evidence="2" type="ORF">Y032_0143g2422</name>
</gene>
<proteinExistence type="predicted"/>
<sequence length="152" mass="17260">MVVSIVIDRLVIGVLARRCQEFIVSSNIHTIEREKIGQTYYVSDPRHPHQYPEAIDEESGDANENRATPRLRAGRDDEPYCIRCTILIFFIAVVLIAAYLFRISRLHEFKFELFDAMALAVVIVAVIGAIATFYKNPFLLGLISFILVGLFL</sequence>
<reference evidence="3" key="1">
    <citation type="journal article" date="2015" name="Nat. Genet.">
        <title>The genome and transcriptome of the zoonotic hookworm Ancylostoma ceylanicum identify infection-specific gene families.</title>
        <authorList>
            <person name="Schwarz E.M."/>
            <person name="Hu Y."/>
            <person name="Antoshechkin I."/>
            <person name="Miller M.M."/>
            <person name="Sternberg P.W."/>
            <person name="Aroian R.V."/>
        </authorList>
    </citation>
    <scope>NUCLEOTIDE SEQUENCE</scope>
    <source>
        <strain evidence="3">HY135</strain>
    </source>
</reference>
<dbReference type="AlphaFoldDB" id="A0A016T3K0"/>
<comment type="caution">
    <text evidence="2">The sequence shown here is derived from an EMBL/GenBank/DDBJ whole genome shotgun (WGS) entry which is preliminary data.</text>
</comment>
<keyword evidence="3" id="KW-1185">Reference proteome</keyword>
<organism evidence="2 3">
    <name type="scientific">Ancylostoma ceylanicum</name>
    <dbReference type="NCBI Taxonomy" id="53326"/>
    <lineage>
        <taxon>Eukaryota</taxon>
        <taxon>Metazoa</taxon>
        <taxon>Ecdysozoa</taxon>
        <taxon>Nematoda</taxon>
        <taxon>Chromadorea</taxon>
        <taxon>Rhabditida</taxon>
        <taxon>Rhabditina</taxon>
        <taxon>Rhabditomorpha</taxon>
        <taxon>Strongyloidea</taxon>
        <taxon>Ancylostomatidae</taxon>
        <taxon>Ancylostomatinae</taxon>
        <taxon>Ancylostoma</taxon>
    </lineage>
</organism>
<dbReference type="Proteomes" id="UP000024635">
    <property type="component" value="Unassembled WGS sequence"/>
</dbReference>
<keyword evidence="1" id="KW-0812">Transmembrane</keyword>
<keyword evidence="1" id="KW-1133">Transmembrane helix</keyword>
<evidence type="ECO:0000256" key="1">
    <source>
        <dbReference type="SAM" id="Phobius"/>
    </source>
</evidence>
<protein>
    <submittedName>
        <fullName evidence="2">Uncharacterized protein</fullName>
    </submittedName>
</protein>
<feature type="transmembrane region" description="Helical" evidence="1">
    <location>
        <begin position="113"/>
        <end position="134"/>
    </location>
</feature>
<name>A0A016T3K0_9BILA</name>
<evidence type="ECO:0000313" key="3">
    <source>
        <dbReference type="Proteomes" id="UP000024635"/>
    </source>
</evidence>
<dbReference type="EMBL" id="JARK01001479">
    <property type="protein sequence ID" value="EYB97159.1"/>
    <property type="molecule type" value="Genomic_DNA"/>
</dbReference>